<gene>
    <name evidence="2" type="ORF">RBB75_11285</name>
</gene>
<protein>
    <submittedName>
        <fullName evidence="2">Uncharacterized protein</fullName>
    </submittedName>
</protein>
<organism evidence="2">
    <name type="scientific">Tunturiibacter empetritectus</name>
    <dbReference type="NCBI Taxonomy" id="3069691"/>
    <lineage>
        <taxon>Bacteria</taxon>
        <taxon>Pseudomonadati</taxon>
        <taxon>Acidobacteriota</taxon>
        <taxon>Terriglobia</taxon>
        <taxon>Terriglobales</taxon>
        <taxon>Acidobacteriaceae</taxon>
        <taxon>Tunturiibacter</taxon>
    </lineage>
</organism>
<name>A0AAU7Z824_9BACT</name>
<feature type="region of interest" description="Disordered" evidence="1">
    <location>
        <begin position="1"/>
        <end position="23"/>
    </location>
</feature>
<dbReference type="KEGG" id="temp:RBB75_11285"/>
<accession>A0AAU7Z824</accession>
<proteinExistence type="predicted"/>
<evidence type="ECO:0000313" key="2">
    <source>
        <dbReference type="EMBL" id="XCB25039.1"/>
    </source>
</evidence>
<reference evidence="2" key="1">
    <citation type="submission" date="2023-08" db="EMBL/GenBank/DDBJ databases">
        <authorList>
            <person name="Messyasz A."/>
            <person name="Mannisto M.K."/>
            <person name="Kerkhof L.J."/>
            <person name="Haggblom M."/>
        </authorList>
    </citation>
    <scope>NUCLEOTIDE SEQUENCE</scope>
    <source>
        <strain evidence="2">M8UP23</strain>
    </source>
</reference>
<evidence type="ECO:0000256" key="1">
    <source>
        <dbReference type="SAM" id="MobiDB-lite"/>
    </source>
</evidence>
<dbReference type="EMBL" id="CP132932">
    <property type="protein sequence ID" value="XCB25039.1"/>
    <property type="molecule type" value="Genomic_DNA"/>
</dbReference>
<dbReference type="RefSeq" id="WP_353068155.1">
    <property type="nucleotide sequence ID" value="NZ_CP132932.1"/>
</dbReference>
<sequence length="166" mass="18962">MDRWARLPFDPLESGQSQNGNPLEINPEIVACFSSLKNDSQLTSFHQQSTTNSPSKDHVLHPLFCQNPKQNQRNSSRKKIPSELACTVMRKAWKTTTNQADNQTEMRMEVTNPKERFVQPEAGLRSNSITLWGIALVVALVHLLTNGRYGFHRDEFQFLSDARHLD</sequence>
<dbReference type="AlphaFoldDB" id="A0AAU7Z824"/>
<reference evidence="2" key="2">
    <citation type="journal article" date="2024" name="Environ. Microbiol.">
        <title>Genome analysis and description of Tunturibacter gen. nov. expands the diversity of Terriglobia in tundra soils.</title>
        <authorList>
            <person name="Messyasz A."/>
            <person name="Mannisto M.K."/>
            <person name="Kerkhof L.J."/>
            <person name="Haggblom M.M."/>
        </authorList>
    </citation>
    <scope>NUCLEOTIDE SEQUENCE</scope>
    <source>
        <strain evidence="2">M8UP23</strain>
    </source>
</reference>